<keyword evidence="2" id="KW-0479">Metal-binding</keyword>
<feature type="domain" description="Plastocyanin-like" evidence="9">
    <location>
        <begin position="452"/>
        <end position="573"/>
    </location>
</feature>
<dbReference type="InterPro" id="IPR033138">
    <property type="entry name" value="Cu_oxidase_CS"/>
</dbReference>
<evidence type="ECO:0000256" key="7">
    <source>
        <dbReference type="SAM" id="SignalP"/>
    </source>
</evidence>
<feature type="signal peptide" evidence="7">
    <location>
        <begin position="1"/>
        <end position="20"/>
    </location>
</feature>
<protein>
    <submittedName>
        <fullName evidence="11">CAZyme family AA1</fullName>
    </submittedName>
</protein>
<dbReference type="EMBL" id="JAPQKI010000009">
    <property type="protein sequence ID" value="KAJ5090129.1"/>
    <property type="molecule type" value="Genomic_DNA"/>
</dbReference>
<dbReference type="InterPro" id="IPR008972">
    <property type="entry name" value="Cupredoxin"/>
</dbReference>
<evidence type="ECO:0000256" key="5">
    <source>
        <dbReference type="ARBA" id="ARBA00023008"/>
    </source>
</evidence>
<keyword evidence="12" id="KW-1185">Reference proteome</keyword>
<proteinExistence type="inferred from homology"/>
<evidence type="ECO:0000256" key="1">
    <source>
        <dbReference type="ARBA" id="ARBA00010609"/>
    </source>
</evidence>
<evidence type="ECO:0000256" key="2">
    <source>
        <dbReference type="ARBA" id="ARBA00022723"/>
    </source>
</evidence>
<sequence>MAPLKMLLLATLELAALTRAAHLKFELDLTWKKGAPNGVERDMIFVNDAFPGPALIMDEGDEVSIAVTNHLPFNSSVHFHGIEQKGTPWADGVSGLSQWAILPGQTYTYKWTATQPGTYWYHSHDKDRIMDGLYGAIQIRPSSDRDSPFSMISNDEADIEAMKEAEKNANLVMLSDWDHLTSDAYMHALMETGYDIFCSDSILINGGGSVYCKDPEELTALQPPQIRAVVTEPLTDKGCDPFMDVLQGTWPHHPEKLPGGLNSGCIPSQGANATFQVNPDTKWASFNFISAASLKALTVSIDEHPMYVYEVDGHYIEPQLAHQVPIYSGERYSVMVKLDREPGVYTMRVAGNGNQVISGFATLNYEGGENNQRESVPYIDYGGVNTTASVIPLNTTHLPPYPAVLPAMEADDFHLLQLGRINSSWEWTLDGTAFLPANLAAMEPALFDRKAPGLESALKIETKNNTWVDIVFQLVIPEPTKLQPPHPIHKHSNKAFLMGAGQGKFAWNSLQEAAAESPESFLETPIYRDTFLTSPAGEAWIAIRYHVVNPGAFLLHCHMETHLSSGMGLVLLDGVDAWPEGAEHVGESFFHS</sequence>
<dbReference type="InterPro" id="IPR011706">
    <property type="entry name" value="Cu-oxidase_C"/>
</dbReference>
<dbReference type="CDD" id="cd13898">
    <property type="entry name" value="CuRO_3_Abr2_like"/>
    <property type="match status" value="1"/>
</dbReference>
<dbReference type="OrthoDB" id="2121828at2759"/>
<dbReference type="InterPro" id="IPR001117">
    <property type="entry name" value="Cu-oxidase_2nd"/>
</dbReference>
<dbReference type="InterPro" id="IPR011707">
    <property type="entry name" value="Cu-oxidase-like_N"/>
</dbReference>
<keyword evidence="3 7" id="KW-0732">Signal</keyword>
<feature type="domain" description="Plastocyanin-like" evidence="8">
    <location>
        <begin position="170"/>
        <end position="366"/>
    </location>
</feature>
<dbReference type="GO" id="GO:0005507">
    <property type="term" value="F:copper ion binding"/>
    <property type="evidence" value="ECO:0007669"/>
    <property type="project" value="InterPro"/>
</dbReference>
<dbReference type="Proteomes" id="UP001149074">
    <property type="component" value="Unassembled WGS sequence"/>
</dbReference>
<dbReference type="PANTHER" id="PTHR11709:SF488">
    <property type="entry name" value="LACCASE-RELATED"/>
    <property type="match status" value="1"/>
</dbReference>
<comment type="caution">
    <text evidence="11">The sequence shown here is derived from an EMBL/GenBank/DDBJ whole genome shotgun (WGS) entry which is preliminary data.</text>
</comment>
<gene>
    <name evidence="11" type="ORF">N7532_008813</name>
</gene>
<dbReference type="GO" id="GO:0042440">
    <property type="term" value="P:pigment metabolic process"/>
    <property type="evidence" value="ECO:0007669"/>
    <property type="project" value="UniProtKB-ARBA"/>
</dbReference>
<dbReference type="PROSITE" id="PS00079">
    <property type="entry name" value="MULTICOPPER_OXIDASE1"/>
    <property type="match status" value="1"/>
</dbReference>
<accession>A0A9W9EYA5</accession>
<evidence type="ECO:0000256" key="6">
    <source>
        <dbReference type="ARBA" id="ARBA00023180"/>
    </source>
</evidence>
<comment type="similarity">
    <text evidence="1">Belongs to the multicopper oxidase family.</text>
</comment>
<evidence type="ECO:0000259" key="8">
    <source>
        <dbReference type="Pfam" id="PF00394"/>
    </source>
</evidence>
<dbReference type="CDD" id="cd13876">
    <property type="entry name" value="CuRO_2_Abr2_like"/>
    <property type="match status" value="1"/>
</dbReference>
<dbReference type="Pfam" id="PF07731">
    <property type="entry name" value="Cu-oxidase_2"/>
    <property type="match status" value="1"/>
</dbReference>
<dbReference type="GO" id="GO:0052716">
    <property type="term" value="F:hydroquinone:oxygen oxidoreductase activity"/>
    <property type="evidence" value="ECO:0007669"/>
    <property type="project" value="UniProtKB-ARBA"/>
</dbReference>
<dbReference type="AlphaFoldDB" id="A0A9W9EYA5"/>
<dbReference type="InterPro" id="IPR002355">
    <property type="entry name" value="Cu_oxidase_Cu_BS"/>
</dbReference>
<reference evidence="11" key="2">
    <citation type="journal article" date="2023" name="IMA Fungus">
        <title>Comparative genomic study of the Penicillium genus elucidates a diverse pangenome and 15 lateral gene transfer events.</title>
        <authorList>
            <person name="Petersen C."/>
            <person name="Sorensen T."/>
            <person name="Nielsen M.R."/>
            <person name="Sondergaard T.E."/>
            <person name="Sorensen J.L."/>
            <person name="Fitzpatrick D.A."/>
            <person name="Frisvad J.C."/>
            <person name="Nielsen K.L."/>
        </authorList>
    </citation>
    <scope>NUCLEOTIDE SEQUENCE</scope>
    <source>
        <strain evidence="11">IBT 30761</strain>
    </source>
</reference>
<keyword evidence="5" id="KW-0186">Copper</keyword>
<dbReference type="InterPro" id="IPR045087">
    <property type="entry name" value="Cu-oxidase_fam"/>
</dbReference>
<reference evidence="11" key="1">
    <citation type="submission" date="2022-11" db="EMBL/GenBank/DDBJ databases">
        <authorList>
            <person name="Petersen C."/>
        </authorList>
    </citation>
    <scope>NUCLEOTIDE SEQUENCE</scope>
    <source>
        <strain evidence="11">IBT 30761</strain>
    </source>
</reference>
<keyword evidence="6" id="KW-0325">Glycoprotein</keyword>
<name>A0A9W9EYA5_9EURO</name>
<evidence type="ECO:0000259" key="10">
    <source>
        <dbReference type="Pfam" id="PF07732"/>
    </source>
</evidence>
<dbReference type="FunFam" id="2.60.40.420:FF:000036">
    <property type="entry name" value="L-ascorbate oxidase"/>
    <property type="match status" value="1"/>
</dbReference>
<dbReference type="Pfam" id="PF00394">
    <property type="entry name" value="Cu-oxidase"/>
    <property type="match status" value="1"/>
</dbReference>
<dbReference type="SUPFAM" id="SSF49503">
    <property type="entry name" value="Cupredoxins"/>
    <property type="match status" value="3"/>
</dbReference>
<evidence type="ECO:0000256" key="4">
    <source>
        <dbReference type="ARBA" id="ARBA00023002"/>
    </source>
</evidence>
<dbReference type="GeneID" id="81360284"/>
<evidence type="ECO:0000256" key="3">
    <source>
        <dbReference type="ARBA" id="ARBA00022729"/>
    </source>
</evidence>
<dbReference type="Gene3D" id="2.60.40.420">
    <property type="entry name" value="Cupredoxins - blue copper proteins"/>
    <property type="match status" value="3"/>
</dbReference>
<dbReference type="RefSeq" id="XP_056472111.1">
    <property type="nucleotide sequence ID" value="XM_056621305.1"/>
</dbReference>
<dbReference type="Pfam" id="PF07732">
    <property type="entry name" value="Cu-oxidase_3"/>
    <property type="match status" value="1"/>
</dbReference>
<feature type="domain" description="Plastocyanin-like" evidence="10">
    <location>
        <begin position="30"/>
        <end position="142"/>
    </location>
</feature>
<dbReference type="PANTHER" id="PTHR11709">
    <property type="entry name" value="MULTI-COPPER OXIDASE"/>
    <property type="match status" value="1"/>
</dbReference>
<feature type="chain" id="PRO_5040985227" evidence="7">
    <location>
        <begin position="21"/>
        <end position="592"/>
    </location>
</feature>
<organism evidence="11 12">
    <name type="scientific">Penicillium argentinense</name>
    <dbReference type="NCBI Taxonomy" id="1131581"/>
    <lineage>
        <taxon>Eukaryota</taxon>
        <taxon>Fungi</taxon>
        <taxon>Dikarya</taxon>
        <taxon>Ascomycota</taxon>
        <taxon>Pezizomycotina</taxon>
        <taxon>Eurotiomycetes</taxon>
        <taxon>Eurotiomycetidae</taxon>
        <taxon>Eurotiales</taxon>
        <taxon>Aspergillaceae</taxon>
        <taxon>Penicillium</taxon>
    </lineage>
</organism>
<keyword evidence="4" id="KW-0560">Oxidoreductase</keyword>
<dbReference type="CDD" id="cd13850">
    <property type="entry name" value="CuRO_1_Abr2_like"/>
    <property type="match status" value="1"/>
</dbReference>
<evidence type="ECO:0000313" key="11">
    <source>
        <dbReference type="EMBL" id="KAJ5090129.1"/>
    </source>
</evidence>
<evidence type="ECO:0000313" key="12">
    <source>
        <dbReference type="Proteomes" id="UP001149074"/>
    </source>
</evidence>
<dbReference type="PROSITE" id="PS00080">
    <property type="entry name" value="MULTICOPPER_OXIDASE2"/>
    <property type="match status" value="1"/>
</dbReference>
<evidence type="ECO:0000259" key="9">
    <source>
        <dbReference type="Pfam" id="PF07731"/>
    </source>
</evidence>